<dbReference type="AlphaFoldDB" id="A0A0E9PTA2"/>
<evidence type="ECO:0000256" key="1">
    <source>
        <dbReference type="SAM" id="Phobius"/>
    </source>
</evidence>
<protein>
    <submittedName>
        <fullName evidence="2">Uncharacterized protein</fullName>
    </submittedName>
</protein>
<accession>A0A0E9PTA2</accession>
<sequence length="65" mass="7372">MIGGTTYVSSCYEKHLNNFSSGLLVCFCVLCCYSTKDRLCRGVYRQSERGRTLHTASMSAFKFSR</sequence>
<reference evidence="2" key="2">
    <citation type="journal article" date="2015" name="Fish Shellfish Immunol.">
        <title>Early steps in the European eel (Anguilla anguilla)-Vibrio vulnificus interaction in the gills: Role of the RtxA13 toxin.</title>
        <authorList>
            <person name="Callol A."/>
            <person name="Pajuelo D."/>
            <person name="Ebbesson L."/>
            <person name="Teles M."/>
            <person name="MacKenzie S."/>
            <person name="Amaro C."/>
        </authorList>
    </citation>
    <scope>NUCLEOTIDE SEQUENCE</scope>
</reference>
<reference evidence="2" key="1">
    <citation type="submission" date="2014-11" db="EMBL/GenBank/DDBJ databases">
        <authorList>
            <person name="Amaro Gonzalez C."/>
        </authorList>
    </citation>
    <scope>NUCLEOTIDE SEQUENCE</scope>
</reference>
<organism evidence="2">
    <name type="scientific">Anguilla anguilla</name>
    <name type="common">European freshwater eel</name>
    <name type="synonym">Muraena anguilla</name>
    <dbReference type="NCBI Taxonomy" id="7936"/>
    <lineage>
        <taxon>Eukaryota</taxon>
        <taxon>Metazoa</taxon>
        <taxon>Chordata</taxon>
        <taxon>Craniata</taxon>
        <taxon>Vertebrata</taxon>
        <taxon>Euteleostomi</taxon>
        <taxon>Actinopterygii</taxon>
        <taxon>Neopterygii</taxon>
        <taxon>Teleostei</taxon>
        <taxon>Anguilliformes</taxon>
        <taxon>Anguillidae</taxon>
        <taxon>Anguilla</taxon>
    </lineage>
</organism>
<name>A0A0E9PTA2_ANGAN</name>
<keyword evidence="1" id="KW-1133">Transmembrane helix</keyword>
<dbReference type="EMBL" id="GBXM01101479">
    <property type="protein sequence ID" value="JAH07098.1"/>
    <property type="molecule type" value="Transcribed_RNA"/>
</dbReference>
<proteinExistence type="predicted"/>
<feature type="transmembrane region" description="Helical" evidence="1">
    <location>
        <begin position="16"/>
        <end position="35"/>
    </location>
</feature>
<keyword evidence="1" id="KW-0812">Transmembrane</keyword>
<evidence type="ECO:0000313" key="2">
    <source>
        <dbReference type="EMBL" id="JAH07098.1"/>
    </source>
</evidence>
<keyword evidence="1" id="KW-0472">Membrane</keyword>